<dbReference type="Pfam" id="PF02361">
    <property type="entry name" value="CbiQ"/>
    <property type="match status" value="1"/>
</dbReference>
<dbReference type="PANTHER" id="PTHR34857">
    <property type="entry name" value="SLL0384 PROTEIN"/>
    <property type="match status" value="1"/>
</dbReference>
<keyword evidence="8" id="KW-1185">Reference proteome</keyword>
<name>A0A0K2SHI4_LIMPI</name>
<dbReference type="Proteomes" id="UP000065807">
    <property type="component" value="Chromosome"/>
</dbReference>
<evidence type="ECO:0000256" key="5">
    <source>
        <dbReference type="ARBA" id="ARBA00023136"/>
    </source>
</evidence>
<evidence type="ECO:0000256" key="6">
    <source>
        <dbReference type="SAM" id="Phobius"/>
    </source>
</evidence>
<dbReference type="AlphaFoldDB" id="A0A0K2SHI4"/>
<dbReference type="InterPro" id="IPR051611">
    <property type="entry name" value="ECF_transporter_component"/>
</dbReference>
<reference evidence="8" key="1">
    <citation type="submission" date="2015-07" db="EMBL/GenBank/DDBJ databases">
        <title>Complete genome sequence and phylogenetic analysis of Limnochorda pilosa.</title>
        <authorList>
            <person name="Watanabe M."/>
            <person name="Kojima H."/>
            <person name="Fukui M."/>
        </authorList>
    </citation>
    <scope>NUCLEOTIDE SEQUENCE [LARGE SCALE GENOMIC DNA]</scope>
    <source>
        <strain evidence="8">HC45</strain>
    </source>
</reference>
<dbReference type="GO" id="GO:0006824">
    <property type="term" value="P:cobalt ion transport"/>
    <property type="evidence" value="ECO:0007669"/>
    <property type="project" value="InterPro"/>
</dbReference>
<reference evidence="8" key="2">
    <citation type="journal article" date="2016" name="Int. J. Syst. Evol. Microbiol.">
        <title>Complete genome sequence and cell structure of Limnochorda pilosa, a Gram-negative spore-former within the phylum Firmicutes.</title>
        <authorList>
            <person name="Watanabe M."/>
            <person name="Kojima H."/>
            <person name="Fukui M."/>
        </authorList>
    </citation>
    <scope>NUCLEOTIDE SEQUENCE [LARGE SCALE GENOMIC DNA]</scope>
    <source>
        <strain evidence="8">HC45</strain>
    </source>
</reference>
<evidence type="ECO:0000256" key="2">
    <source>
        <dbReference type="ARBA" id="ARBA00022475"/>
    </source>
</evidence>
<evidence type="ECO:0000256" key="1">
    <source>
        <dbReference type="ARBA" id="ARBA00004651"/>
    </source>
</evidence>
<sequence>MTRRNLASLDARVKLGVSLGWVVATASLRSVPATLLALGGTGALLAASGVRMGRLATRALWVLPFAGGVALAVAVTAPGEALATLGGGRFGLSVTAAGLREALALLLRVTAAAWAAAFLTETTRLDETLRALRWAGMPPLLTDLAGLVLREGPALHAELERMGRAREARAGGGRGPLRPDTLDGAGALVGMLFTRCLHRSERLYRSMLARGLGGRGRGLPGDPVPPGQVLAGVALAAAGLLILGWDRGWIG</sequence>
<keyword evidence="2" id="KW-1003">Cell membrane</keyword>
<dbReference type="KEGG" id="lpil:LIP_0640"/>
<gene>
    <name evidence="7" type="ORF">LIP_0640</name>
</gene>
<comment type="subcellular location">
    <subcellularLocation>
        <location evidence="1">Cell membrane</location>
        <topology evidence="1">Multi-pass membrane protein</topology>
    </subcellularLocation>
</comment>
<dbReference type="InterPro" id="IPR012809">
    <property type="entry name" value="ECF_CbiQ"/>
</dbReference>
<dbReference type="GO" id="GO:0043190">
    <property type="term" value="C:ATP-binding cassette (ABC) transporter complex"/>
    <property type="evidence" value="ECO:0007669"/>
    <property type="project" value="InterPro"/>
</dbReference>
<dbReference type="CDD" id="cd16914">
    <property type="entry name" value="EcfT"/>
    <property type="match status" value="1"/>
</dbReference>
<dbReference type="RefSeq" id="WP_068134117.1">
    <property type="nucleotide sequence ID" value="NZ_AP014924.1"/>
</dbReference>
<keyword evidence="5 6" id="KW-0472">Membrane</keyword>
<keyword evidence="3 6" id="KW-0812">Transmembrane</keyword>
<evidence type="ECO:0000256" key="4">
    <source>
        <dbReference type="ARBA" id="ARBA00022989"/>
    </source>
</evidence>
<evidence type="ECO:0000313" key="7">
    <source>
        <dbReference type="EMBL" id="BAS26497.1"/>
    </source>
</evidence>
<proteinExistence type="predicted"/>
<dbReference type="InterPro" id="IPR003339">
    <property type="entry name" value="ABC/ECF_trnsptr_transmembrane"/>
</dbReference>
<evidence type="ECO:0000256" key="3">
    <source>
        <dbReference type="ARBA" id="ARBA00022692"/>
    </source>
</evidence>
<dbReference type="STRING" id="1555112.LIP_0640"/>
<dbReference type="EMBL" id="AP014924">
    <property type="protein sequence ID" value="BAS26497.1"/>
    <property type="molecule type" value="Genomic_DNA"/>
</dbReference>
<evidence type="ECO:0000313" key="8">
    <source>
        <dbReference type="Proteomes" id="UP000065807"/>
    </source>
</evidence>
<accession>A0A0K2SHI4</accession>
<feature type="transmembrane region" description="Helical" evidence="6">
    <location>
        <begin position="59"/>
        <end position="77"/>
    </location>
</feature>
<protein>
    <submittedName>
        <fullName evidence="7">Cobalt ABC transporter permease</fullName>
    </submittedName>
</protein>
<organism evidence="7 8">
    <name type="scientific">Limnochorda pilosa</name>
    <dbReference type="NCBI Taxonomy" id="1555112"/>
    <lineage>
        <taxon>Bacteria</taxon>
        <taxon>Bacillati</taxon>
        <taxon>Bacillota</taxon>
        <taxon>Limnochordia</taxon>
        <taxon>Limnochordales</taxon>
        <taxon>Limnochordaceae</taxon>
        <taxon>Limnochorda</taxon>
    </lineage>
</organism>
<dbReference type="PANTHER" id="PTHR34857:SF2">
    <property type="entry name" value="SLL0384 PROTEIN"/>
    <property type="match status" value="1"/>
</dbReference>
<dbReference type="NCBIfam" id="TIGR02454">
    <property type="entry name" value="ECF_T_CbiQ"/>
    <property type="match status" value="1"/>
</dbReference>
<keyword evidence="4 6" id="KW-1133">Transmembrane helix</keyword>